<evidence type="ECO:0000256" key="1">
    <source>
        <dbReference type="SAM" id="MobiDB-lite"/>
    </source>
</evidence>
<evidence type="ECO:0000313" key="2">
    <source>
        <dbReference type="EMBL" id="EPE24162.1"/>
    </source>
</evidence>
<dbReference type="STRING" id="1116229.S3CC61"/>
<name>S3CC61_GLAL2</name>
<evidence type="ECO:0000313" key="3">
    <source>
        <dbReference type="Proteomes" id="UP000016922"/>
    </source>
</evidence>
<dbReference type="AlphaFoldDB" id="S3CC61"/>
<dbReference type="OrthoDB" id="3431997at2759"/>
<dbReference type="HOGENOM" id="CLU_959931_0_0_1"/>
<dbReference type="EMBL" id="KE145373">
    <property type="protein sequence ID" value="EPE24162.1"/>
    <property type="molecule type" value="Genomic_DNA"/>
</dbReference>
<dbReference type="eggNOG" id="ENOG502SVRN">
    <property type="taxonomic scope" value="Eukaryota"/>
</dbReference>
<dbReference type="GeneID" id="19467063"/>
<accession>S3CC61</accession>
<dbReference type="RefSeq" id="XP_008088250.1">
    <property type="nucleotide sequence ID" value="XM_008090059.1"/>
</dbReference>
<proteinExistence type="predicted"/>
<feature type="compositionally biased region" description="Basic and acidic residues" evidence="1">
    <location>
        <begin position="38"/>
        <end position="48"/>
    </location>
</feature>
<dbReference type="Proteomes" id="UP000016922">
    <property type="component" value="Unassembled WGS sequence"/>
</dbReference>
<reference evidence="2 3" key="1">
    <citation type="journal article" date="2013" name="BMC Genomics">
        <title>Genomics-driven discovery of the pneumocandin biosynthetic gene cluster in the fungus Glarea lozoyensis.</title>
        <authorList>
            <person name="Chen L."/>
            <person name="Yue Q."/>
            <person name="Zhang X."/>
            <person name="Xiang M."/>
            <person name="Wang C."/>
            <person name="Li S."/>
            <person name="Che Y."/>
            <person name="Ortiz-Lopez F.J."/>
            <person name="Bills G.F."/>
            <person name="Liu X."/>
            <person name="An Z."/>
        </authorList>
    </citation>
    <scope>NUCLEOTIDE SEQUENCE [LARGE SCALE GENOMIC DNA]</scope>
    <source>
        <strain evidence="3">ATCC 20868 / MF5171</strain>
    </source>
</reference>
<organism evidence="2 3">
    <name type="scientific">Glarea lozoyensis (strain ATCC 20868 / MF5171)</name>
    <dbReference type="NCBI Taxonomy" id="1116229"/>
    <lineage>
        <taxon>Eukaryota</taxon>
        <taxon>Fungi</taxon>
        <taxon>Dikarya</taxon>
        <taxon>Ascomycota</taxon>
        <taxon>Pezizomycotina</taxon>
        <taxon>Leotiomycetes</taxon>
        <taxon>Helotiales</taxon>
        <taxon>Helotiaceae</taxon>
        <taxon>Glarea</taxon>
    </lineage>
</organism>
<gene>
    <name evidence="2" type="ORF">GLAREA_08012</name>
</gene>
<dbReference type="KEGG" id="glz:GLAREA_08012"/>
<keyword evidence="3" id="KW-1185">Reference proteome</keyword>
<sequence>MPTPTLHDRLTLIESALSDLQTLDLGPERKPSPSARQSLDHRFDRTDPSVDAAPVPTPAQEKSDPFDLIQKTQFYDTVAAKFGLGIRDEEDFAEFIVYNAFVTNLRVCPVHLTDTGRYYYIEHRFYLPNTPGVVLRQGTDKEGPCLGVANIPLTGRNSFGVGDFKGDQRGMVWEHLISTGFWTHMRYEFSYEVRDGERKVFHWIRTRNNVLDDQGDLVLIERDVEGEILAEYVGKGLLKWKKRGRLRVRNMEGWGEEWERVVLLTWASVVELSRRRARVRRYSPTHIIHG</sequence>
<feature type="region of interest" description="Disordered" evidence="1">
    <location>
        <begin position="22"/>
        <end position="63"/>
    </location>
</feature>
<protein>
    <submittedName>
        <fullName evidence="2">Uncharacterized protein</fullName>
    </submittedName>
</protein>